<name>A0A9W5RFR1_9ACTO</name>
<organism evidence="1 2">
    <name type="scientific">Gleimia europaea ACS-120-V-Col10b</name>
    <dbReference type="NCBI Taxonomy" id="883069"/>
    <lineage>
        <taxon>Bacteria</taxon>
        <taxon>Bacillati</taxon>
        <taxon>Actinomycetota</taxon>
        <taxon>Actinomycetes</taxon>
        <taxon>Actinomycetales</taxon>
        <taxon>Actinomycetaceae</taxon>
        <taxon>Gleimia</taxon>
    </lineage>
</organism>
<gene>
    <name evidence="1" type="ORF">HMPREF9238_01230</name>
</gene>
<sequence length="179" mass="19286">MGGHPRMRGEHSLLGFTYRCDQGSSPHARGALCVDSFDGFGGGVIPACAGSTGASHSPFWIWRGHPRMRGEHYRPGRLMNDYEGSSPHARGARFVNFEKDGWVGVIPACAGSTIRTSKGAERGRGHPRMRGEHCRERHTRSNCAGSSPHARVALGANVVRVHYEGVIPACAGSTIPSRQ</sequence>
<dbReference type="AlphaFoldDB" id="A0A9W5RFR1"/>
<evidence type="ECO:0000313" key="2">
    <source>
        <dbReference type="Proteomes" id="UP000014387"/>
    </source>
</evidence>
<dbReference type="Proteomes" id="UP000014387">
    <property type="component" value="Unassembled WGS sequence"/>
</dbReference>
<comment type="caution">
    <text evidence="1">The sequence shown here is derived from an EMBL/GenBank/DDBJ whole genome shotgun (WGS) entry which is preliminary data.</text>
</comment>
<protein>
    <submittedName>
        <fullName evidence="1">Uncharacterized protein</fullName>
    </submittedName>
</protein>
<dbReference type="AntiFam" id="ANF00006">
    <property type="entry name" value="Translation of CRISPR region"/>
</dbReference>
<reference evidence="1 2" key="1">
    <citation type="submission" date="2013-05" db="EMBL/GenBank/DDBJ databases">
        <title>The Genome Sequence of Actinomyces europaeus ACS-120-V-COL10B.</title>
        <authorList>
            <consortium name="The Broad Institute Genomics Platform"/>
            <person name="Earl A."/>
            <person name="Ward D."/>
            <person name="Feldgarden M."/>
            <person name="Gevers D."/>
            <person name="Saerens B."/>
            <person name="Vaneechoutte M."/>
            <person name="Walker B."/>
            <person name="Young S."/>
            <person name="Zeng Q."/>
            <person name="Gargeya S."/>
            <person name="Fitzgerald M."/>
            <person name="Haas B."/>
            <person name="Abouelleil A."/>
            <person name="Allen A.W."/>
            <person name="Alvarado L."/>
            <person name="Arachchi H.M."/>
            <person name="Berlin A.M."/>
            <person name="Chapman S.B."/>
            <person name="Gainer-Dewar J."/>
            <person name="Goldberg J."/>
            <person name="Griggs A."/>
            <person name="Gujja S."/>
            <person name="Hansen M."/>
            <person name="Howarth C."/>
            <person name="Imamovic A."/>
            <person name="Ireland A."/>
            <person name="Larimer J."/>
            <person name="McCowan C."/>
            <person name="Murphy C."/>
            <person name="Pearson M."/>
            <person name="Poon T.W."/>
            <person name="Priest M."/>
            <person name="Roberts A."/>
            <person name="Saif S."/>
            <person name="Shea T."/>
            <person name="Sisk P."/>
            <person name="Sykes S."/>
            <person name="Wortman J."/>
            <person name="Nusbaum C."/>
            <person name="Birren B."/>
        </authorList>
    </citation>
    <scope>NUCLEOTIDE SEQUENCE [LARGE SCALE GENOMIC DNA]</scope>
    <source>
        <strain evidence="1 2">ACS-120-V-Col10b</strain>
    </source>
</reference>
<dbReference type="EMBL" id="AGWN01000001">
    <property type="protein sequence ID" value="EPD31456.1"/>
    <property type="molecule type" value="Genomic_DNA"/>
</dbReference>
<proteinExistence type="predicted"/>
<dbReference type="AntiFam" id="ANF00057">
    <property type="entry name" value="Translation of E. coli type CRISPR repeat"/>
</dbReference>
<accession>A0A9W5RFR1</accession>
<evidence type="ECO:0000313" key="1">
    <source>
        <dbReference type="EMBL" id="EPD31456.1"/>
    </source>
</evidence>
<keyword evidence="2" id="KW-1185">Reference proteome</keyword>